<feature type="domain" description="Transglycosylase SLT" evidence="1">
    <location>
        <begin position="123"/>
        <end position="229"/>
    </location>
</feature>
<evidence type="ECO:0000313" key="3">
    <source>
        <dbReference type="Proteomes" id="UP000525078"/>
    </source>
</evidence>
<dbReference type="Proteomes" id="UP000525078">
    <property type="component" value="Unassembled WGS sequence"/>
</dbReference>
<sequence length="375" mass="43278">MNEIDFTKGPITMLHHHPHLSPFSLLSNHFCFSSFPSSHYIPFGYCIIHTMAVNFKYWDDCVDPLDMEAMWKIPEVNLEWLDAGETRGQKVHLSRDPDGQPYLTQTEMKAVVEIIVSRHFHLQVDPNMICAIAELESDRQPLSIRYDKKSKDTKLGIMQLFPKTAEWLYRELNYQSYEVVGNPDLLFRPFVSVYFGAAYLKWLSNFEEKERNEEFVVRAYRGGTKKATHKSTMSSWQRYLSVKESFPSRKCFEDGLSQNVSMNDASVTTTSSTPYTPPPNADKTLQGIFNETTIVRHIRWAIGEMPLCRKKNRMGISNPILERMSQGRVEALVERLVVVQARGMTKGVDKVDRVEREGLYLSRNFKSKTNIPMLG</sequence>
<comment type="caution">
    <text evidence="2">The sequence shown here is derived from an EMBL/GenBank/DDBJ whole genome shotgun (WGS) entry which is preliminary data.</text>
</comment>
<name>A0A7J6HFJ5_CANSA</name>
<protein>
    <recommendedName>
        <fullName evidence="1">Transglycosylase SLT domain-containing protein</fullName>
    </recommendedName>
</protein>
<organism evidence="2 3">
    <name type="scientific">Cannabis sativa</name>
    <name type="common">Hemp</name>
    <name type="synonym">Marijuana</name>
    <dbReference type="NCBI Taxonomy" id="3483"/>
    <lineage>
        <taxon>Eukaryota</taxon>
        <taxon>Viridiplantae</taxon>
        <taxon>Streptophyta</taxon>
        <taxon>Embryophyta</taxon>
        <taxon>Tracheophyta</taxon>
        <taxon>Spermatophyta</taxon>
        <taxon>Magnoliopsida</taxon>
        <taxon>eudicotyledons</taxon>
        <taxon>Gunneridae</taxon>
        <taxon>Pentapetalae</taxon>
        <taxon>rosids</taxon>
        <taxon>fabids</taxon>
        <taxon>Rosales</taxon>
        <taxon>Cannabaceae</taxon>
        <taxon>Cannabis</taxon>
    </lineage>
</organism>
<dbReference type="Gene3D" id="1.10.530.10">
    <property type="match status" value="1"/>
</dbReference>
<dbReference type="AlphaFoldDB" id="A0A7J6HFJ5"/>
<dbReference type="EMBL" id="JAATIP010000014">
    <property type="protein sequence ID" value="KAF4393438.1"/>
    <property type="molecule type" value="Genomic_DNA"/>
</dbReference>
<reference evidence="2 3" key="1">
    <citation type="journal article" date="2020" name="bioRxiv">
        <title>Sequence and annotation of 42 cannabis genomes reveals extensive copy number variation in cannabinoid synthesis and pathogen resistance genes.</title>
        <authorList>
            <person name="Mckernan K.J."/>
            <person name="Helbert Y."/>
            <person name="Kane L.T."/>
            <person name="Ebling H."/>
            <person name="Zhang L."/>
            <person name="Liu B."/>
            <person name="Eaton Z."/>
            <person name="Mclaughlin S."/>
            <person name="Kingan S."/>
            <person name="Baybayan P."/>
            <person name="Concepcion G."/>
            <person name="Jordan M."/>
            <person name="Riva A."/>
            <person name="Barbazuk W."/>
            <person name="Harkins T."/>
        </authorList>
    </citation>
    <scope>NUCLEOTIDE SEQUENCE [LARGE SCALE GENOMIC DNA]</scope>
    <source>
        <strain evidence="3">cv. Jamaican Lion 4</strain>
        <tissue evidence="2">Leaf</tissue>
    </source>
</reference>
<dbReference type="PANTHER" id="PTHR37179:SF1">
    <property type="entry name" value="TRANSGLYCOSYLASE"/>
    <property type="match status" value="1"/>
</dbReference>
<gene>
    <name evidence="2" type="ORF">F8388_023242</name>
</gene>
<proteinExistence type="predicted"/>
<evidence type="ECO:0000259" key="1">
    <source>
        <dbReference type="Pfam" id="PF01464"/>
    </source>
</evidence>
<evidence type="ECO:0000313" key="2">
    <source>
        <dbReference type="EMBL" id="KAF4393438.1"/>
    </source>
</evidence>
<dbReference type="SUPFAM" id="SSF53955">
    <property type="entry name" value="Lysozyme-like"/>
    <property type="match status" value="1"/>
</dbReference>
<dbReference type="InterPro" id="IPR008258">
    <property type="entry name" value="Transglycosylase_SLT_dom_1"/>
</dbReference>
<accession>A0A7J6HFJ5</accession>
<dbReference type="Pfam" id="PF01464">
    <property type="entry name" value="SLT"/>
    <property type="match status" value="1"/>
</dbReference>
<dbReference type="InterPro" id="IPR023346">
    <property type="entry name" value="Lysozyme-like_dom_sf"/>
</dbReference>
<dbReference type="PANTHER" id="PTHR37179">
    <property type="entry name" value="TRANSGLYCOSYLASE"/>
    <property type="match status" value="1"/>
</dbReference>